<evidence type="ECO:0000313" key="7">
    <source>
        <dbReference type="Proteomes" id="UP000198940"/>
    </source>
</evidence>
<keyword evidence="1" id="KW-0378">Hydrolase</keyword>
<reference evidence="5 6" key="1">
    <citation type="submission" date="2016-11" db="EMBL/GenBank/DDBJ databases">
        <authorList>
            <person name="Varghese N."/>
            <person name="Submissions S."/>
        </authorList>
    </citation>
    <scope>NUCLEOTIDE SEQUENCE [LARGE SCALE GENOMIC DNA]</scope>
    <source>
        <strain evidence="5 6">CGMCC 1.12174</strain>
        <strain evidence="4 7">DSM 26351</strain>
    </source>
</reference>
<gene>
    <name evidence="4" type="ORF">SAMN04487891_11134</name>
    <name evidence="5" type="ORF">SAMN05216293_2277</name>
</gene>
<dbReference type="AlphaFoldDB" id="A0A1M6WEW4"/>
<organism evidence="5 6">
    <name type="scientific">Flagellimonas taeanensis</name>
    <dbReference type="NCBI Taxonomy" id="1005926"/>
    <lineage>
        <taxon>Bacteria</taxon>
        <taxon>Pseudomonadati</taxon>
        <taxon>Bacteroidota</taxon>
        <taxon>Flavobacteriia</taxon>
        <taxon>Flavobacteriales</taxon>
        <taxon>Flavobacteriaceae</taxon>
        <taxon>Flagellimonas</taxon>
    </lineage>
</organism>
<evidence type="ECO:0000313" key="4">
    <source>
        <dbReference type="EMBL" id="SFC43812.1"/>
    </source>
</evidence>
<dbReference type="SUPFAM" id="SSF49785">
    <property type="entry name" value="Galactose-binding domain-like"/>
    <property type="match status" value="1"/>
</dbReference>
<dbReference type="InterPro" id="IPR013783">
    <property type="entry name" value="Ig-like_fold"/>
</dbReference>
<dbReference type="GO" id="GO:0001681">
    <property type="term" value="F:sialate O-acetylesterase activity"/>
    <property type="evidence" value="ECO:0007669"/>
    <property type="project" value="InterPro"/>
</dbReference>
<evidence type="ECO:0000256" key="1">
    <source>
        <dbReference type="ARBA" id="ARBA00022801"/>
    </source>
</evidence>
<accession>A0A1M6WEW4</accession>
<evidence type="ECO:0000256" key="2">
    <source>
        <dbReference type="SAM" id="SignalP"/>
    </source>
</evidence>
<comment type="caution">
    <text evidence="5">The sequence shown here is derived from an EMBL/GenBank/DDBJ whole genome shotgun (WGS) entry which is preliminary data.</text>
</comment>
<keyword evidence="2" id="KW-0732">Signal</keyword>
<dbReference type="RefSeq" id="WP_218145080.1">
    <property type="nucleotide sequence ID" value="NZ_FOKU01000011.1"/>
</dbReference>
<dbReference type="InterPro" id="IPR008979">
    <property type="entry name" value="Galactose-bd-like_sf"/>
</dbReference>
<dbReference type="InterPro" id="IPR005181">
    <property type="entry name" value="SASA"/>
</dbReference>
<dbReference type="InterPro" id="IPR036514">
    <property type="entry name" value="SGNH_hydro_sf"/>
</dbReference>
<dbReference type="InterPro" id="IPR039329">
    <property type="entry name" value="SIAE"/>
</dbReference>
<dbReference type="GO" id="GO:0004553">
    <property type="term" value="F:hydrolase activity, hydrolyzing O-glycosyl compounds"/>
    <property type="evidence" value="ECO:0007669"/>
    <property type="project" value="InterPro"/>
</dbReference>
<feature type="signal peptide" evidence="2">
    <location>
        <begin position="1"/>
        <end position="19"/>
    </location>
</feature>
<dbReference type="SUPFAM" id="SSF52266">
    <property type="entry name" value="SGNH hydrolase"/>
    <property type="match status" value="1"/>
</dbReference>
<dbReference type="Proteomes" id="UP000198940">
    <property type="component" value="Unassembled WGS sequence"/>
</dbReference>
<dbReference type="PANTHER" id="PTHR22901">
    <property type="entry name" value="SIALATE O-ACETYLESTERASE"/>
    <property type="match status" value="1"/>
</dbReference>
<feature type="domain" description="Sialate O-acetylesterase" evidence="3">
    <location>
        <begin position="425"/>
        <end position="544"/>
    </location>
</feature>
<dbReference type="EMBL" id="FRAT01000005">
    <property type="protein sequence ID" value="SHK92333.1"/>
    <property type="molecule type" value="Genomic_DNA"/>
</dbReference>
<feature type="chain" id="PRO_5009922012" evidence="2">
    <location>
        <begin position="20"/>
        <end position="653"/>
    </location>
</feature>
<dbReference type="GO" id="GO:0005975">
    <property type="term" value="P:carbohydrate metabolic process"/>
    <property type="evidence" value="ECO:0007669"/>
    <property type="project" value="InterPro"/>
</dbReference>
<evidence type="ECO:0000313" key="6">
    <source>
        <dbReference type="Proteomes" id="UP000184031"/>
    </source>
</evidence>
<evidence type="ECO:0000259" key="3">
    <source>
        <dbReference type="Pfam" id="PF03629"/>
    </source>
</evidence>
<proteinExistence type="predicted"/>
<keyword evidence="7" id="KW-1185">Reference proteome</keyword>
<name>A0A1M6WEW4_9FLAO</name>
<dbReference type="PANTHER" id="PTHR22901:SF0">
    <property type="entry name" value="SIALATE O-ACETYLESTERASE"/>
    <property type="match status" value="1"/>
</dbReference>
<dbReference type="Gene3D" id="2.60.120.260">
    <property type="entry name" value="Galactose-binding domain-like"/>
    <property type="match status" value="1"/>
</dbReference>
<feature type="domain" description="Sialate O-acetylesterase" evidence="3">
    <location>
        <begin position="105"/>
        <end position="223"/>
    </location>
</feature>
<protein>
    <submittedName>
        <fullName evidence="5">Sialate O-acetylesterase</fullName>
    </submittedName>
</protein>
<evidence type="ECO:0000313" key="5">
    <source>
        <dbReference type="EMBL" id="SHK92333.1"/>
    </source>
</evidence>
<dbReference type="EMBL" id="FOKU01000011">
    <property type="protein sequence ID" value="SFC43812.1"/>
    <property type="molecule type" value="Genomic_DNA"/>
</dbReference>
<dbReference type="STRING" id="1055723.SAMN05216293_2277"/>
<dbReference type="Gene3D" id="2.60.40.10">
    <property type="entry name" value="Immunoglobulins"/>
    <property type="match status" value="1"/>
</dbReference>
<dbReference type="Gene3D" id="3.40.50.1110">
    <property type="entry name" value="SGNH hydrolase"/>
    <property type="match status" value="1"/>
</dbReference>
<sequence>MKNKQFLIPFIVLVFTATAGTAQITLPEIISDSMVLQRNAKITIWGWASAGEQVTATFNGKQRKATASAEGDWSVQFPKMKAGGPYTLKLSGKNEIVLEDILIGDVWLCSGQSNMVHQMDIHDVTYAKDIANANYPEIRHFKVSTKTDLQGPSKNLAGGTWKAAVSDEVRPFSAVAYFFALKLYKKYQVPIGLVNASVGGTPIEAWINEEGYQKFPEKLKIIEENKDTAFVNSHVRGGFSGNQGAKEHSDKGLIGEKPWYDVNFQPKNWRSINIPGYWEDQGARDLNGVVWYRREINLPPSMSGKEAKVFLGRIVDADELYINGKKVGNTTYQYPQRRYDVPADLLKAGKNIFVIRVTNNFGKGGFVPDKPYYIFTDKDTVDLKGYWQYKVGEVFPPIDFSSFSRNKDEEPRERTVNPQNEPTALYNGMVAPYIQLPIKGVLWYQGESNAGKPEEYLDLMHALINGWRGIYNDPELPFIYAQLPNFGDVTYSPTESNWAELREAQLKALGDSNTAMTVNIDLGEWNDIHPDNKKDVGERMALAAQKIAYGEDIVYSGPLYESSQVKNDKIIISFSHIGGGLTTDDGEALDSFEIAGEDKKFVWATAKIEGDKVIVWSDEVPNPKYVRYAWADNPDNPNLYNKEGLPASPFQTE</sequence>
<dbReference type="Pfam" id="PF03629">
    <property type="entry name" value="SASA"/>
    <property type="match status" value="2"/>
</dbReference>
<dbReference type="Proteomes" id="UP000184031">
    <property type="component" value="Unassembled WGS sequence"/>
</dbReference>